<dbReference type="PANTHER" id="PTHR43859">
    <property type="entry name" value="ACYL-ACTIVATING ENZYME"/>
    <property type="match status" value="1"/>
</dbReference>
<dbReference type="Pfam" id="PF13193">
    <property type="entry name" value="AMP-binding_C"/>
    <property type="match status" value="1"/>
</dbReference>
<keyword evidence="2" id="KW-0436">Ligase</keyword>
<dbReference type="EMBL" id="JAWLJX010000023">
    <property type="protein sequence ID" value="MDV6264920.1"/>
    <property type="molecule type" value="Genomic_DNA"/>
</dbReference>
<feature type="domain" description="AMP-binding enzyme C-terminal" evidence="5">
    <location>
        <begin position="2"/>
        <end position="71"/>
    </location>
</feature>
<dbReference type="InterPro" id="IPR025110">
    <property type="entry name" value="AMP-bd_C"/>
</dbReference>
<accession>A0ABU4BL35</accession>
<name>A0ABU4BL35_9NOCA</name>
<keyword evidence="7" id="KW-1185">Reference proteome</keyword>
<comment type="similarity">
    <text evidence="1">Belongs to the ATP-dependent AMP-binding enzyme family.</text>
</comment>
<organism evidence="6 7">
    <name type="scientific">Rhodococcoides yunnanense</name>
    <dbReference type="NCBI Taxonomy" id="278209"/>
    <lineage>
        <taxon>Bacteria</taxon>
        <taxon>Bacillati</taxon>
        <taxon>Actinomycetota</taxon>
        <taxon>Actinomycetes</taxon>
        <taxon>Mycobacteriales</taxon>
        <taxon>Nocardiaceae</taxon>
        <taxon>Rhodococcoides</taxon>
    </lineage>
</organism>
<evidence type="ECO:0000313" key="7">
    <source>
        <dbReference type="Proteomes" id="UP001185755"/>
    </source>
</evidence>
<protein>
    <recommendedName>
        <fullName evidence="5">AMP-binding enzyme C-terminal domain-containing protein</fullName>
    </recommendedName>
</protein>
<dbReference type="PANTHER" id="PTHR43859:SF4">
    <property type="entry name" value="BUTANOATE--COA LIGASE AAE1-RELATED"/>
    <property type="match status" value="1"/>
</dbReference>
<dbReference type="RefSeq" id="WP_317566912.1">
    <property type="nucleotide sequence ID" value="NZ_JAWLJX010000023.1"/>
</dbReference>
<dbReference type="InterPro" id="IPR045851">
    <property type="entry name" value="AMP-bd_C_sf"/>
</dbReference>
<evidence type="ECO:0000256" key="1">
    <source>
        <dbReference type="ARBA" id="ARBA00006432"/>
    </source>
</evidence>
<evidence type="ECO:0000256" key="3">
    <source>
        <dbReference type="ARBA" id="ARBA00022832"/>
    </source>
</evidence>
<proteinExistence type="inferred from homology"/>
<reference evidence="6 7" key="1">
    <citation type="submission" date="2023-10" db="EMBL/GenBank/DDBJ databases">
        <title>Development of a sustainable strategy for remediation of hydrocarbon-contaminated territories based on the waste exchange concept.</title>
        <authorList>
            <person name="Krivoruchko A."/>
        </authorList>
    </citation>
    <scope>NUCLEOTIDE SEQUENCE [LARGE SCALE GENOMIC DNA]</scope>
    <source>
        <strain evidence="6 7">IEGM 1323</strain>
    </source>
</reference>
<evidence type="ECO:0000256" key="4">
    <source>
        <dbReference type="ARBA" id="ARBA00023098"/>
    </source>
</evidence>
<evidence type="ECO:0000256" key="2">
    <source>
        <dbReference type="ARBA" id="ARBA00022598"/>
    </source>
</evidence>
<evidence type="ECO:0000313" key="6">
    <source>
        <dbReference type="EMBL" id="MDV6264920.1"/>
    </source>
</evidence>
<dbReference type="Proteomes" id="UP001185755">
    <property type="component" value="Unassembled WGS sequence"/>
</dbReference>
<sequence length="94" mass="10033">MLLTHPAVIDVAVIGIPDAERGERCCALFALAVGSKVPSLDEIRDHCRDAGLAGFKSPEQLMVAQSIPRSAMVKIMRAHLRAPIEQAACGLVVE</sequence>
<gene>
    <name evidence="6" type="ORF">R3P96_26605</name>
</gene>
<evidence type="ECO:0000259" key="5">
    <source>
        <dbReference type="Pfam" id="PF13193"/>
    </source>
</evidence>
<keyword evidence="4" id="KW-0443">Lipid metabolism</keyword>
<comment type="caution">
    <text evidence="6">The sequence shown here is derived from an EMBL/GenBank/DDBJ whole genome shotgun (WGS) entry which is preliminary data.</text>
</comment>
<dbReference type="SUPFAM" id="SSF56801">
    <property type="entry name" value="Acetyl-CoA synthetase-like"/>
    <property type="match status" value="1"/>
</dbReference>
<keyword evidence="3" id="KW-0276">Fatty acid metabolism</keyword>
<dbReference type="Gene3D" id="3.30.300.30">
    <property type="match status" value="1"/>
</dbReference>